<name>A0A1F5G7A5_9BACT</name>
<sequence>MPEDVGVDRVRVRASLETPEKKKPRVAVQSDQVSKTGQLAEAAKGEQRDYLLAGQKPGAIDSHTLFGAMERLIRKTAKGAESGEALTDDEIEAFYVLSQELPGGKRELASDLREYATDMILQVDKTDAVAAWNNLGDARLAATARKNNPELALVYDYIQFHGGDPKKIVWKTVVAYGKAVQASKKEGVKTPQDILKTLAENSTMKPAEKDDLYEKLKTREGYTGNKPWKDQQERERAFDLLLGLRQPETKVDVLGFWKQEFYKRAVKPRLEAERSQTIAKLEKDGKKMEIVQPFWEKIKGRARLASRLSFESLDPYSNLGKFLNELGELDYWRGKAAIDRMWSLYTGVPIESGEIRSARAAGEGLFSVLNKDNVNAAEVNECCGPEAELQISKDDKVCDALNILYHLAEGKTYQQSLEELKTFFKKKHKIDIDLKKELPGFIKDAVMIAYFYGLDIRANGNKDDRYKSWLVGEFQNIGWVTDVNGNRINLLGEAFALKPDDMADRGWFSGRNAALAYNAISGDPNEYSPKNYSYQRTAKWQTVFLYLLGLDRDNRRVRHYDIDPNVPDDNILPGTMGKFERFDNNNQDHRRAVFDRLVAVAMEDFNANKPSWDDDLRRRVNKVLGVFTNTDPNNPNPFGTNNEAWYDPATMGGLPIWDDLNSVLEDPRAWGLIGDFRDSEMQERTQTTRYTLHNSLMYDCAAVESAGIIVELIKKVPNTLVEEFDTFPAQILEAALKMKHRYNSELTFRNLNTLLGTAARLAIERFLQVQIPNRELIQKMLSEYKLFEWRRVFEGVKGLAVNGRIERSAGIEFFLRQIEEELDVTETGLVSRFDDAIKMMVNILVVTEAFDWGTERSLFMEKRAFVYQYMSSWLNPGRPVEGYRVPVAIEMKDGSIKTRQLCVSDLTYREVFGWKELDEVYRQYGRKLKNDPDPDKRKMAFDAPPEGEDLPEFFTPMTTEEIGQAYGGSRLATIMMPVAGLVEKTNVWILSQKGVQAEVYGINSAGQAVRETIDINNLQVINHEINGWQRPGETMLDGMRAVLMDGQWVVKPGSWKFKREAGSRFRFVEGEGYSRVWSEMKGSLRDHKAWVTKAVVEKNKEVRLPCLKMTEEQAQRFFLHRYQILFELLTGRAHEGNKPGQAIIDLDPYYESESAFISKLIRPIKELELAVNLVQQKGALRGMVMKDEHLSYEFILQSMWSKEVYAIAKEKEVSGNIEHGQLKQIIAAADAIRDEEIKTLDAGWWEKAAIWLNRVAVINKVVNVPAGLIAWGGIAVANLLSNEWVGTTFLGLLRDSLTNFGMNPLGATILPWVVLPITYGLSLLWWDKGVMLRLIRLIAAKKAPNFGKYFGEYFNPNENKEDAYFPAQ</sequence>
<comment type="caution">
    <text evidence="3">The sequence shown here is derived from an EMBL/GenBank/DDBJ whole genome shotgun (WGS) entry which is preliminary data.</text>
</comment>
<organism evidence="3 4">
    <name type="scientific">Candidatus Curtissbacteria bacterium RIFCSPHIGHO2_01_FULL_40_12</name>
    <dbReference type="NCBI Taxonomy" id="1797710"/>
    <lineage>
        <taxon>Bacteria</taxon>
        <taxon>Candidatus Curtissiibacteriota</taxon>
    </lineage>
</organism>
<gene>
    <name evidence="3" type="ORF">A2693_03945</name>
</gene>
<proteinExistence type="predicted"/>
<keyword evidence="2" id="KW-0812">Transmembrane</keyword>
<protein>
    <submittedName>
        <fullName evidence="3">Uncharacterized protein</fullName>
    </submittedName>
</protein>
<evidence type="ECO:0000313" key="4">
    <source>
        <dbReference type="Proteomes" id="UP000178577"/>
    </source>
</evidence>
<reference evidence="3 4" key="1">
    <citation type="journal article" date="2016" name="Nat. Commun.">
        <title>Thousands of microbial genomes shed light on interconnected biogeochemical processes in an aquifer system.</title>
        <authorList>
            <person name="Anantharaman K."/>
            <person name="Brown C.T."/>
            <person name="Hug L.A."/>
            <person name="Sharon I."/>
            <person name="Castelle C.J."/>
            <person name="Probst A.J."/>
            <person name="Thomas B.C."/>
            <person name="Singh A."/>
            <person name="Wilkins M.J."/>
            <person name="Karaoz U."/>
            <person name="Brodie E.L."/>
            <person name="Williams K.H."/>
            <person name="Hubbard S.S."/>
            <person name="Banfield J.F."/>
        </authorList>
    </citation>
    <scope>NUCLEOTIDE SEQUENCE [LARGE SCALE GENOMIC DNA]</scope>
</reference>
<evidence type="ECO:0000256" key="1">
    <source>
        <dbReference type="SAM" id="MobiDB-lite"/>
    </source>
</evidence>
<evidence type="ECO:0000256" key="2">
    <source>
        <dbReference type="SAM" id="Phobius"/>
    </source>
</evidence>
<keyword evidence="2" id="KW-0472">Membrane</keyword>
<dbReference type="Proteomes" id="UP000178577">
    <property type="component" value="Unassembled WGS sequence"/>
</dbReference>
<accession>A0A1F5G7A5</accession>
<evidence type="ECO:0000313" key="3">
    <source>
        <dbReference type="EMBL" id="OGD87704.1"/>
    </source>
</evidence>
<keyword evidence="2" id="KW-1133">Transmembrane helix</keyword>
<feature type="region of interest" description="Disordered" evidence="1">
    <location>
        <begin position="1"/>
        <end position="41"/>
    </location>
</feature>
<feature type="compositionally biased region" description="Basic and acidic residues" evidence="1">
    <location>
        <begin position="1"/>
        <end position="11"/>
    </location>
</feature>
<dbReference type="EMBL" id="MFAY01000055">
    <property type="protein sequence ID" value="OGD87704.1"/>
    <property type="molecule type" value="Genomic_DNA"/>
</dbReference>
<feature type="transmembrane region" description="Helical" evidence="2">
    <location>
        <begin position="1309"/>
        <end position="1326"/>
    </location>
</feature>